<reference evidence="2 3" key="1">
    <citation type="submission" date="2018-04" db="EMBL/GenBank/DDBJ databases">
        <authorList>
            <person name="Vogel A."/>
        </authorList>
    </citation>
    <scope>NUCLEOTIDE SEQUENCE [LARGE SCALE GENOMIC DNA]</scope>
</reference>
<sequence length="972" mass="109017">MLDATTSSKSRPAARFCVELDVTKELLAKFFLDNGGKGLWQQVTYEQLPQYCIDCHKSSHTARECAKAKGKTPIPLAKPPTTTPQTACRARWRKQHIHSILNKHGNLISNEKETPFPRRDQKCSLAIGPKQLCWPMLECMSSTLSVLLSVDSQTHNPSTKHHLLARELIHLIDRKTEGGNLALKLDITKAFDTISWDYISQCLLRFGFNQNFTTLVMNSIQHGVISTLVNGSPSKPFNPRRGVRQGDPLSLYIFIIAMEGLTRSLNKLVSTGHLKGFNTGRIQTVNHLSYADDVLIFTNGSLHNLKKLKTFLNSFEESTGLHLNLTKSQIILPKPSSNHAKRQKDCLGMKVASLPVTYLGTPIYKGINRLKHCQDLLHKIDNKLSSWKMHTLSQAGRLTLIKYVLSTLPLHTMSSSKLPEGVLTLIECKLCHFFWAKTDDNVNHAWISWKKICMPTTEGGLGIPNLHTLQQSLGCKLWSKYHFTFSPWVTFLKQSYHRTGNFTTTLIDSPIWKRICQANDFCVANSTINNGCLEWDIGDNVSFSLKEVTAKLHNPEPSLLTASIPWPKKSIPKASLFLWRTLNGATPYANNLEKLGYNLPSMCLMCEHALETDLHCLIQCPKASTIWNTLGEMLHMPEITHSSFQHNLIMWWLSSTPADPLFHLKQNIPSIITWELWKTYNRIKFDNGHFLLGKTLEIIKHTLNAWSFARKGIPMPQTLRRIPSKPYKLVRWIPPNRYQYKLNVDGSMTSNNCGGGAILRDHQGNFLHAIAFPLPFTSPTTTETLAMAQALSIYTLQNMIVETDSMELINNVRGSTNSNALTSIRFSLQASNHHLTHTLREANGAADLLQSSAQLACNFVGCLPPEDSDGLFLCEGVFKISNAMIPGAICFCGLLFLAEAGLTIIPGWLVVIVEVDDVDSFVMNAVQSLPGWRVNKFGGVVEAVRVSVMHEVCPKRVIVQITPPHFETISHL</sequence>
<evidence type="ECO:0000313" key="2">
    <source>
        <dbReference type="EMBL" id="VFQ63940.1"/>
    </source>
</evidence>
<evidence type="ECO:0000259" key="1">
    <source>
        <dbReference type="PROSITE" id="PS50878"/>
    </source>
</evidence>
<dbReference type="InterPro" id="IPR044730">
    <property type="entry name" value="RNase_H-like_dom_plant"/>
</dbReference>
<dbReference type="Pfam" id="PF13966">
    <property type="entry name" value="zf-RVT"/>
    <property type="match status" value="1"/>
</dbReference>
<dbReference type="InterPro" id="IPR026960">
    <property type="entry name" value="RVT-Znf"/>
</dbReference>
<protein>
    <recommendedName>
        <fullName evidence="1">Reverse transcriptase domain-containing protein</fullName>
    </recommendedName>
</protein>
<dbReference type="Proteomes" id="UP000595140">
    <property type="component" value="Unassembled WGS sequence"/>
</dbReference>
<proteinExistence type="predicted"/>
<dbReference type="GO" id="GO:0003676">
    <property type="term" value="F:nucleic acid binding"/>
    <property type="evidence" value="ECO:0007669"/>
    <property type="project" value="InterPro"/>
</dbReference>
<dbReference type="PANTHER" id="PTHR33116:SF86">
    <property type="entry name" value="REVERSE TRANSCRIPTASE DOMAIN-CONTAINING PROTEIN"/>
    <property type="match status" value="1"/>
</dbReference>
<dbReference type="Gene3D" id="3.30.420.10">
    <property type="entry name" value="Ribonuclease H-like superfamily/Ribonuclease H"/>
    <property type="match status" value="1"/>
</dbReference>
<dbReference type="InterPro" id="IPR012337">
    <property type="entry name" value="RNaseH-like_sf"/>
</dbReference>
<dbReference type="InterPro" id="IPR000477">
    <property type="entry name" value="RT_dom"/>
</dbReference>
<keyword evidence="3" id="KW-1185">Reference proteome</keyword>
<dbReference type="GO" id="GO:0004523">
    <property type="term" value="F:RNA-DNA hybrid ribonuclease activity"/>
    <property type="evidence" value="ECO:0007669"/>
    <property type="project" value="InterPro"/>
</dbReference>
<accession>A0A484KEZ1</accession>
<dbReference type="PROSITE" id="PS50878">
    <property type="entry name" value="RT_POL"/>
    <property type="match status" value="1"/>
</dbReference>
<dbReference type="CDD" id="cd06222">
    <property type="entry name" value="RNase_H_like"/>
    <property type="match status" value="1"/>
</dbReference>
<evidence type="ECO:0000313" key="3">
    <source>
        <dbReference type="Proteomes" id="UP000595140"/>
    </source>
</evidence>
<dbReference type="Pfam" id="PF00078">
    <property type="entry name" value="RVT_1"/>
    <property type="match status" value="1"/>
</dbReference>
<dbReference type="OrthoDB" id="1937528at2759"/>
<dbReference type="AlphaFoldDB" id="A0A484KEZ1"/>
<organism evidence="2 3">
    <name type="scientific">Cuscuta campestris</name>
    <dbReference type="NCBI Taxonomy" id="132261"/>
    <lineage>
        <taxon>Eukaryota</taxon>
        <taxon>Viridiplantae</taxon>
        <taxon>Streptophyta</taxon>
        <taxon>Embryophyta</taxon>
        <taxon>Tracheophyta</taxon>
        <taxon>Spermatophyta</taxon>
        <taxon>Magnoliopsida</taxon>
        <taxon>eudicotyledons</taxon>
        <taxon>Gunneridae</taxon>
        <taxon>Pentapetalae</taxon>
        <taxon>asterids</taxon>
        <taxon>lamiids</taxon>
        <taxon>Solanales</taxon>
        <taxon>Convolvulaceae</taxon>
        <taxon>Cuscuteae</taxon>
        <taxon>Cuscuta</taxon>
        <taxon>Cuscuta subgen. Grammica</taxon>
        <taxon>Cuscuta sect. Cleistogrammica</taxon>
    </lineage>
</organism>
<dbReference type="CDD" id="cd01650">
    <property type="entry name" value="RT_nLTR_like"/>
    <property type="match status" value="1"/>
</dbReference>
<dbReference type="Pfam" id="PF13456">
    <property type="entry name" value="RVT_3"/>
    <property type="match status" value="1"/>
</dbReference>
<dbReference type="InterPro" id="IPR036397">
    <property type="entry name" value="RNaseH_sf"/>
</dbReference>
<name>A0A484KEZ1_9ASTE</name>
<dbReference type="EMBL" id="OOIL02000347">
    <property type="protein sequence ID" value="VFQ63940.1"/>
    <property type="molecule type" value="Genomic_DNA"/>
</dbReference>
<dbReference type="PANTHER" id="PTHR33116">
    <property type="entry name" value="REVERSE TRANSCRIPTASE ZINC-BINDING DOMAIN-CONTAINING PROTEIN-RELATED-RELATED"/>
    <property type="match status" value="1"/>
</dbReference>
<dbReference type="SUPFAM" id="SSF53098">
    <property type="entry name" value="Ribonuclease H-like"/>
    <property type="match status" value="1"/>
</dbReference>
<feature type="domain" description="Reverse transcriptase" evidence="1">
    <location>
        <begin position="1"/>
        <end position="363"/>
    </location>
</feature>
<dbReference type="InterPro" id="IPR043502">
    <property type="entry name" value="DNA/RNA_pol_sf"/>
</dbReference>
<gene>
    <name evidence="2" type="ORF">CCAM_LOCUS5716</name>
</gene>
<dbReference type="SUPFAM" id="SSF56672">
    <property type="entry name" value="DNA/RNA polymerases"/>
    <property type="match status" value="1"/>
</dbReference>
<dbReference type="InterPro" id="IPR002156">
    <property type="entry name" value="RNaseH_domain"/>
</dbReference>